<comment type="catalytic activity">
    <reaction evidence="9">
        <text>N-terminal S-1,2-diacyl-sn-glyceryl-L-cysteinyl-[lipoprotein] + a glycerophospholipid = N-acyl-S-1,2-diacyl-sn-glyceryl-L-cysteinyl-[lipoprotein] + a 2-acyl-sn-glycero-3-phospholipid + H(+)</text>
        <dbReference type="Rhea" id="RHEA:48228"/>
        <dbReference type="Rhea" id="RHEA-COMP:14681"/>
        <dbReference type="Rhea" id="RHEA-COMP:14684"/>
        <dbReference type="ChEBI" id="CHEBI:15378"/>
        <dbReference type="ChEBI" id="CHEBI:136912"/>
        <dbReference type="ChEBI" id="CHEBI:140656"/>
        <dbReference type="ChEBI" id="CHEBI:140657"/>
        <dbReference type="ChEBI" id="CHEBI:140660"/>
        <dbReference type="EC" id="2.3.1.269"/>
    </reaction>
</comment>
<dbReference type="Gene3D" id="3.60.110.10">
    <property type="entry name" value="Carbon-nitrogen hydrolase"/>
    <property type="match status" value="1"/>
</dbReference>
<keyword evidence="4 9" id="KW-0808">Transferase</keyword>
<dbReference type="CDD" id="cd07571">
    <property type="entry name" value="ALP_N-acyl_transferase"/>
    <property type="match status" value="1"/>
</dbReference>
<dbReference type="InterPro" id="IPR003010">
    <property type="entry name" value="C-N_Hydrolase"/>
</dbReference>
<dbReference type="HAMAP" id="MF_01148">
    <property type="entry name" value="Lnt"/>
    <property type="match status" value="1"/>
</dbReference>
<feature type="transmembrane region" description="Helical" evidence="9">
    <location>
        <begin position="162"/>
        <end position="182"/>
    </location>
</feature>
<organism evidence="11 12">
    <name type="scientific">Caedimonas varicaedens</name>
    <dbReference type="NCBI Taxonomy" id="1629334"/>
    <lineage>
        <taxon>Bacteria</taxon>
        <taxon>Pseudomonadati</taxon>
        <taxon>Pseudomonadota</taxon>
        <taxon>Alphaproteobacteria</taxon>
        <taxon>Holosporales</taxon>
        <taxon>Caedimonadaceae</taxon>
        <taxon>Caedimonas</taxon>
    </lineage>
</organism>
<dbReference type="EMBL" id="BBVC01000085">
    <property type="protein sequence ID" value="GAO98744.1"/>
    <property type="molecule type" value="Genomic_DNA"/>
</dbReference>
<dbReference type="Proteomes" id="UP000036771">
    <property type="component" value="Unassembled WGS sequence"/>
</dbReference>
<feature type="transmembrane region" description="Helical" evidence="9">
    <location>
        <begin position="20"/>
        <end position="51"/>
    </location>
</feature>
<dbReference type="OrthoDB" id="9804277at2"/>
<reference evidence="11 12" key="1">
    <citation type="submission" date="2015-03" db="EMBL/GenBank/DDBJ databases">
        <title>Caedibacter varicaedens, whole genome shotgun sequence.</title>
        <authorList>
            <person name="Suzuki H."/>
            <person name="Dapper A.L."/>
            <person name="Gibson A.K."/>
            <person name="Jackson C."/>
            <person name="Lee H."/>
            <person name="Pejaver V.R."/>
            <person name="Doak T."/>
            <person name="Lynch M."/>
        </authorList>
    </citation>
    <scope>NUCLEOTIDE SEQUENCE [LARGE SCALE GENOMIC DNA]</scope>
</reference>
<dbReference type="NCBIfam" id="TIGR00546">
    <property type="entry name" value="lnt"/>
    <property type="match status" value="1"/>
</dbReference>
<dbReference type="PANTHER" id="PTHR38686:SF1">
    <property type="entry name" value="APOLIPOPROTEIN N-ACYLTRANSFERASE"/>
    <property type="match status" value="1"/>
</dbReference>
<feature type="transmembrane region" description="Helical" evidence="9">
    <location>
        <begin position="194"/>
        <end position="215"/>
    </location>
</feature>
<keyword evidence="5 9" id="KW-0812">Transmembrane</keyword>
<evidence type="ECO:0000256" key="5">
    <source>
        <dbReference type="ARBA" id="ARBA00022692"/>
    </source>
</evidence>
<dbReference type="Pfam" id="PF20154">
    <property type="entry name" value="LNT_N"/>
    <property type="match status" value="1"/>
</dbReference>
<comment type="subcellular location">
    <subcellularLocation>
        <location evidence="1 9">Cell membrane</location>
        <topology evidence="1 9">Multi-pass membrane protein</topology>
    </subcellularLocation>
</comment>
<keyword evidence="12" id="KW-1185">Reference proteome</keyword>
<evidence type="ECO:0000256" key="6">
    <source>
        <dbReference type="ARBA" id="ARBA00022989"/>
    </source>
</evidence>
<sequence length="512" mass="57245">MLSTLASHPLWRSLWGQRGAAFFCGILGAGSLAPLYILPLLFLSFCGVLWLTKTAGVRVSFWVGWWFGFGYFTAGLYWIAFALGVDLDRFAWMIPFSVFGLPALLAFFIAPVFALTSALNLEKGKRLFLFAALWTIFEWLRGHLFTGFPWNLIGYCWMDCGPLAQSLSLFGIYGLSFFTVLWASSPLLFPRFRVLGGICLTFVGLTLFGIGRLYVAQVEMVPNLTFRLVQPSIPQKLKWSKEHTEQNLKTILALTTATPNSSPDIYIWPESATPFFLANDYLRRLSLVHSLSLKGILLTGTTRGMHSAKGELQVWNTLIGIGKNGDVIGTYDKNHLVPFGEYVPFRSLLSGIVHKVTPGSIDYSPGSGLQTMKIQGIPSFSPLICYEIIFPGAVKSSKDPFPEWLLNITNDAWYGRTSGPYQHLDIARARAIEEGLPLIRVGNNGISAVIDPYGRILGKIGLDERSFLDTSLPKFIQGHTLYFYYGDKILFLMLLLIFGFVGFCELLSRKRR</sequence>
<comment type="caution">
    <text evidence="11">The sequence shown here is derived from an EMBL/GenBank/DDBJ whole genome shotgun (WGS) entry which is preliminary data.</text>
</comment>
<feature type="transmembrane region" description="Helical" evidence="9">
    <location>
        <begin position="63"/>
        <end position="84"/>
    </location>
</feature>
<dbReference type="InterPro" id="IPR036526">
    <property type="entry name" value="C-N_Hydrolase_sf"/>
</dbReference>
<dbReference type="SUPFAM" id="SSF56317">
    <property type="entry name" value="Carbon-nitrogen hydrolase"/>
    <property type="match status" value="1"/>
</dbReference>
<proteinExistence type="inferred from homology"/>
<dbReference type="InterPro" id="IPR045378">
    <property type="entry name" value="LNT_N"/>
</dbReference>
<comment type="similarity">
    <text evidence="2 9">Belongs to the CN hydrolase family. Apolipoprotein N-acyltransferase subfamily.</text>
</comment>
<accession>A0A0K8MFS9</accession>
<name>A0A0K8MFS9_9PROT</name>
<dbReference type="UniPathway" id="UPA00666"/>
<evidence type="ECO:0000256" key="9">
    <source>
        <dbReference type="HAMAP-Rule" id="MF_01148"/>
    </source>
</evidence>
<evidence type="ECO:0000256" key="1">
    <source>
        <dbReference type="ARBA" id="ARBA00004651"/>
    </source>
</evidence>
<feature type="domain" description="CN hydrolase" evidence="10">
    <location>
        <begin position="229"/>
        <end position="474"/>
    </location>
</feature>
<dbReference type="InterPro" id="IPR004563">
    <property type="entry name" value="Apolipo_AcylTrfase"/>
</dbReference>
<evidence type="ECO:0000256" key="2">
    <source>
        <dbReference type="ARBA" id="ARBA00010065"/>
    </source>
</evidence>
<dbReference type="AlphaFoldDB" id="A0A0K8MFS9"/>
<feature type="transmembrane region" description="Helical" evidence="9">
    <location>
        <begin position="489"/>
        <end position="508"/>
    </location>
</feature>
<keyword evidence="8 9" id="KW-0012">Acyltransferase</keyword>
<dbReference type="GO" id="GO:0042158">
    <property type="term" value="P:lipoprotein biosynthetic process"/>
    <property type="evidence" value="ECO:0007669"/>
    <property type="project" value="UniProtKB-UniRule"/>
</dbReference>
<evidence type="ECO:0000313" key="11">
    <source>
        <dbReference type="EMBL" id="GAO98744.1"/>
    </source>
</evidence>
<evidence type="ECO:0000256" key="4">
    <source>
        <dbReference type="ARBA" id="ARBA00022679"/>
    </source>
</evidence>
<evidence type="ECO:0000256" key="3">
    <source>
        <dbReference type="ARBA" id="ARBA00022475"/>
    </source>
</evidence>
<keyword evidence="11" id="KW-0449">Lipoprotein</keyword>
<gene>
    <name evidence="9 11" type="primary">lnt</name>
    <name evidence="11" type="ORF">Cva_01412</name>
</gene>
<keyword evidence="6 9" id="KW-1133">Transmembrane helix</keyword>
<evidence type="ECO:0000256" key="8">
    <source>
        <dbReference type="ARBA" id="ARBA00023315"/>
    </source>
</evidence>
<feature type="transmembrane region" description="Helical" evidence="9">
    <location>
        <begin position="90"/>
        <end position="115"/>
    </location>
</feature>
<dbReference type="EC" id="2.3.1.269" evidence="9"/>
<keyword evidence="3 9" id="KW-1003">Cell membrane</keyword>
<dbReference type="PROSITE" id="PS50263">
    <property type="entry name" value="CN_HYDROLASE"/>
    <property type="match status" value="1"/>
</dbReference>
<comment type="pathway">
    <text evidence="9">Protein modification; lipoprotein biosynthesis (N-acyl transfer).</text>
</comment>
<dbReference type="STRING" id="1629334.Cva_01412"/>
<feature type="transmembrane region" description="Helical" evidence="9">
    <location>
        <begin position="127"/>
        <end position="150"/>
    </location>
</feature>
<dbReference type="GO" id="GO:0005886">
    <property type="term" value="C:plasma membrane"/>
    <property type="evidence" value="ECO:0007669"/>
    <property type="project" value="UniProtKB-SubCell"/>
</dbReference>
<dbReference type="Pfam" id="PF00795">
    <property type="entry name" value="CN_hydrolase"/>
    <property type="match status" value="1"/>
</dbReference>
<protein>
    <recommendedName>
        <fullName evidence="9">Apolipoprotein N-acyltransferase</fullName>
        <shortName evidence="9">ALP N-acyltransferase</shortName>
        <ecNumber evidence="9">2.3.1.269</ecNumber>
    </recommendedName>
</protein>
<evidence type="ECO:0000256" key="7">
    <source>
        <dbReference type="ARBA" id="ARBA00023136"/>
    </source>
</evidence>
<evidence type="ECO:0000259" key="10">
    <source>
        <dbReference type="PROSITE" id="PS50263"/>
    </source>
</evidence>
<comment type="function">
    <text evidence="9">Catalyzes the phospholipid dependent N-acylation of the N-terminal cysteine of apolipoprotein, the last step in lipoprotein maturation.</text>
</comment>
<dbReference type="GO" id="GO:0016410">
    <property type="term" value="F:N-acyltransferase activity"/>
    <property type="evidence" value="ECO:0007669"/>
    <property type="project" value="UniProtKB-UniRule"/>
</dbReference>
<keyword evidence="7 9" id="KW-0472">Membrane</keyword>
<dbReference type="PANTHER" id="PTHR38686">
    <property type="entry name" value="APOLIPOPROTEIN N-ACYLTRANSFERASE"/>
    <property type="match status" value="1"/>
</dbReference>
<evidence type="ECO:0000313" key="12">
    <source>
        <dbReference type="Proteomes" id="UP000036771"/>
    </source>
</evidence>